<dbReference type="EMBL" id="BGPR01001704">
    <property type="protein sequence ID" value="GBM59895.1"/>
    <property type="molecule type" value="Genomic_DNA"/>
</dbReference>
<gene>
    <name evidence="1" type="ORF">AVEN_62373_1</name>
</gene>
<reference evidence="1 2" key="1">
    <citation type="journal article" date="2019" name="Sci. Rep.">
        <title>Orb-weaving spider Araneus ventricosus genome elucidates the spidroin gene catalogue.</title>
        <authorList>
            <person name="Kono N."/>
            <person name="Nakamura H."/>
            <person name="Ohtoshi R."/>
            <person name="Moran D.A.P."/>
            <person name="Shinohara A."/>
            <person name="Yoshida Y."/>
            <person name="Fujiwara M."/>
            <person name="Mori M."/>
            <person name="Tomita M."/>
            <person name="Arakawa K."/>
        </authorList>
    </citation>
    <scope>NUCLEOTIDE SEQUENCE [LARGE SCALE GENOMIC DNA]</scope>
</reference>
<keyword evidence="2" id="KW-1185">Reference proteome</keyword>
<dbReference type="AlphaFoldDB" id="A0A4Y2H4C9"/>
<accession>A0A4Y2H4C9</accession>
<protein>
    <submittedName>
        <fullName evidence="1">Uncharacterized protein</fullName>
    </submittedName>
</protein>
<comment type="caution">
    <text evidence="1">The sequence shown here is derived from an EMBL/GenBank/DDBJ whole genome shotgun (WGS) entry which is preliminary data.</text>
</comment>
<sequence length="101" mass="11444">MRQILIHISHKEHHPALPMHPSKLLNDRPPQQIIRHCGSSHYEPPLRAAHTTTPGFTGLRPVIGSGPKKPHHHYYAIGLTRTCLLIRQPLISEHSVSPRWG</sequence>
<dbReference type="Proteomes" id="UP000499080">
    <property type="component" value="Unassembled WGS sequence"/>
</dbReference>
<name>A0A4Y2H4C9_ARAVE</name>
<evidence type="ECO:0000313" key="2">
    <source>
        <dbReference type="Proteomes" id="UP000499080"/>
    </source>
</evidence>
<organism evidence="1 2">
    <name type="scientific">Araneus ventricosus</name>
    <name type="common">Orbweaver spider</name>
    <name type="synonym">Epeira ventricosa</name>
    <dbReference type="NCBI Taxonomy" id="182803"/>
    <lineage>
        <taxon>Eukaryota</taxon>
        <taxon>Metazoa</taxon>
        <taxon>Ecdysozoa</taxon>
        <taxon>Arthropoda</taxon>
        <taxon>Chelicerata</taxon>
        <taxon>Arachnida</taxon>
        <taxon>Araneae</taxon>
        <taxon>Araneomorphae</taxon>
        <taxon>Entelegynae</taxon>
        <taxon>Araneoidea</taxon>
        <taxon>Araneidae</taxon>
        <taxon>Araneus</taxon>
    </lineage>
</organism>
<evidence type="ECO:0000313" key="1">
    <source>
        <dbReference type="EMBL" id="GBM59895.1"/>
    </source>
</evidence>
<proteinExistence type="predicted"/>